<dbReference type="RefSeq" id="WP_353565881.1">
    <property type="nucleotide sequence ID" value="NZ_BAABRI010000004.1"/>
</dbReference>
<sequence>MSIIARWKERRALAKWEAAGRPAPPPHAVKQRNIHDYRQRFGLEVMVETGTFKGDMVEAMKHDFKKVYSIELADHFHAAAVERFKGDGNVEILHGDSGRVMEQLVPKLEGPTLFWLDGHYSAGNTARGDKDTPVMEELGHIFARPDFRCVILIDDARCFQGQSDQVYPGMDEVRAFVSSHRPDWKVEVDTDCIRITPPH</sequence>
<dbReference type="SUPFAM" id="SSF53335">
    <property type="entry name" value="S-adenosyl-L-methionine-dependent methyltransferases"/>
    <property type="match status" value="1"/>
</dbReference>
<proteinExistence type="predicted"/>
<evidence type="ECO:0000313" key="2">
    <source>
        <dbReference type="Proteomes" id="UP001476282"/>
    </source>
</evidence>
<gene>
    <name evidence="1" type="ORF">Hsar01_00943</name>
</gene>
<dbReference type="EMBL" id="BAABRI010000004">
    <property type="protein sequence ID" value="GAA5481732.1"/>
    <property type="molecule type" value="Genomic_DNA"/>
</dbReference>
<reference evidence="1 2" key="1">
    <citation type="submission" date="2024-02" db="EMBL/GenBank/DDBJ databases">
        <title>Haloferula sargassicola NBRC 104335.</title>
        <authorList>
            <person name="Ichikawa N."/>
            <person name="Katano-Makiyama Y."/>
            <person name="Hidaka K."/>
        </authorList>
    </citation>
    <scope>NUCLEOTIDE SEQUENCE [LARGE SCALE GENOMIC DNA]</scope>
    <source>
        <strain evidence="1 2">NBRC 104335</strain>
    </source>
</reference>
<protein>
    <recommendedName>
        <fullName evidence="3">Class I SAM-dependent methyltransferase</fullName>
    </recommendedName>
</protein>
<dbReference type="Gene3D" id="3.40.50.150">
    <property type="entry name" value="Vaccinia Virus protein VP39"/>
    <property type="match status" value="1"/>
</dbReference>
<organism evidence="1 2">
    <name type="scientific">Haloferula sargassicola</name>
    <dbReference type="NCBI Taxonomy" id="490096"/>
    <lineage>
        <taxon>Bacteria</taxon>
        <taxon>Pseudomonadati</taxon>
        <taxon>Verrucomicrobiota</taxon>
        <taxon>Verrucomicrobiia</taxon>
        <taxon>Verrucomicrobiales</taxon>
        <taxon>Verrucomicrobiaceae</taxon>
        <taxon>Haloferula</taxon>
    </lineage>
</organism>
<dbReference type="InterPro" id="IPR029063">
    <property type="entry name" value="SAM-dependent_MTases_sf"/>
</dbReference>
<evidence type="ECO:0008006" key="3">
    <source>
        <dbReference type="Google" id="ProtNLM"/>
    </source>
</evidence>
<dbReference type="Proteomes" id="UP001476282">
    <property type="component" value="Unassembled WGS sequence"/>
</dbReference>
<evidence type="ECO:0000313" key="1">
    <source>
        <dbReference type="EMBL" id="GAA5481732.1"/>
    </source>
</evidence>
<name>A0ABP9UM03_9BACT</name>
<keyword evidence="2" id="KW-1185">Reference proteome</keyword>
<accession>A0ABP9UM03</accession>
<comment type="caution">
    <text evidence="1">The sequence shown here is derived from an EMBL/GenBank/DDBJ whole genome shotgun (WGS) entry which is preliminary data.</text>
</comment>